<comment type="caution">
    <text evidence="2">The sequence shown here is derived from an EMBL/GenBank/DDBJ whole genome shotgun (WGS) entry which is preliminary data.</text>
</comment>
<proteinExistence type="predicted"/>
<name>A0A4R2NMR8_9FLAO</name>
<feature type="domain" description="Gfo/Idh/MocA-like oxidoreductase N-terminal" evidence="1">
    <location>
        <begin position="5"/>
        <end position="123"/>
    </location>
</feature>
<evidence type="ECO:0000313" key="3">
    <source>
        <dbReference type="Proteomes" id="UP000294564"/>
    </source>
</evidence>
<evidence type="ECO:0000259" key="1">
    <source>
        <dbReference type="Pfam" id="PF01408"/>
    </source>
</evidence>
<keyword evidence="3" id="KW-1185">Reference proteome</keyword>
<sequence>MQKKKVLVVGFGMMGCRHVQAFLQDKTKYEVHVLELSQENIQTNLVRIGAKLEDCIWYDNLKNVPLLDVAVVATSSAPRFNILKELINKGYRKFLIEKIVFQSGDQFKEILDLVESTNSEVYCNFVNRYFEAYNRIKKDLSQINEGKISMTVHGGEFGLGCNAIHYIDIFQYISDSNKISNISAIVDVLEEPNRRGSIYKEFTGTMQFTNEALDNILLVAEPKYVGGVTINIQKGENTYLLNENSQEFVSVIKGKVRRENFQIIPTSMLSNVIIEDIFNNNCQLTKLKDTEKSHLELFKIFNEKLFAKNSSDTICPIT</sequence>
<organism evidence="2 3">
    <name type="scientific">Tenacibaculum skagerrakense</name>
    <dbReference type="NCBI Taxonomy" id="186571"/>
    <lineage>
        <taxon>Bacteria</taxon>
        <taxon>Pseudomonadati</taxon>
        <taxon>Bacteroidota</taxon>
        <taxon>Flavobacteriia</taxon>
        <taxon>Flavobacteriales</taxon>
        <taxon>Flavobacteriaceae</taxon>
        <taxon>Tenacibaculum</taxon>
    </lineage>
</organism>
<dbReference type="InterPro" id="IPR000683">
    <property type="entry name" value="Gfo/Idh/MocA-like_OxRdtase_N"/>
</dbReference>
<dbReference type="Proteomes" id="UP000294564">
    <property type="component" value="Unassembled WGS sequence"/>
</dbReference>
<dbReference type="PANTHER" id="PTHR43377:SF1">
    <property type="entry name" value="BILIVERDIN REDUCTASE A"/>
    <property type="match status" value="1"/>
</dbReference>
<dbReference type="OrthoDB" id="2043779at2"/>
<dbReference type="RefSeq" id="WP_132795703.1">
    <property type="nucleotide sequence ID" value="NZ_SLXM01000010.1"/>
</dbReference>
<dbReference type="AlphaFoldDB" id="A0A4R2NMR8"/>
<dbReference type="SUPFAM" id="SSF51735">
    <property type="entry name" value="NAD(P)-binding Rossmann-fold domains"/>
    <property type="match status" value="1"/>
</dbReference>
<dbReference type="InterPro" id="IPR036291">
    <property type="entry name" value="NAD(P)-bd_dom_sf"/>
</dbReference>
<dbReference type="Pfam" id="PF01408">
    <property type="entry name" value="GFO_IDH_MocA"/>
    <property type="match status" value="1"/>
</dbReference>
<dbReference type="Gene3D" id="3.40.50.720">
    <property type="entry name" value="NAD(P)-binding Rossmann-like Domain"/>
    <property type="match status" value="1"/>
</dbReference>
<dbReference type="PANTHER" id="PTHR43377">
    <property type="entry name" value="BILIVERDIN REDUCTASE A"/>
    <property type="match status" value="1"/>
</dbReference>
<accession>A0A4R2NMR8</accession>
<dbReference type="GO" id="GO:0000166">
    <property type="term" value="F:nucleotide binding"/>
    <property type="evidence" value="ECO:0007669"/>
    <property type="project" value="InterPro"/>
</dbReference>
<gene>
    <name evidence="2" type="ORF">EV195_11049</name>
</gene>
<reference evidence="2 3" key="1">
    <citation type="submission" date="2019-03" db="EMBL/GenBank/DDBJ databases">
        <title>Genomic Encyclopedia of Type Strains, Phase IV (KMG-IV): sequencing the most valuable type-strain genomes for metagenomic binning, comparative biology and taxonomic classification.</title>
        <authorList>
            <person name="Goeker M."/>
        </authorList>
    </citation>
    <scope>NUCLEOTIDE SEQUENCE [LARGE SCALE GENOMIC DNA]</scope>
    <source>
        <strain evidence="2 3">DSM 14836</strain>
    </source>
</reference>
<evidence type="ECO:0000313" key="2">
    <source>
        <dbReference type="EMBL" id="TCP22920.1"/>
    </source>
</evidence>
<dbReference type="EMBL" id="SLXM01000010">
    <property type="protein sequence ID" value="TCP22920.1"/>
    <property type="molecule type" value="Genomic_DNA"/>
</dbReference>
<dbReference type="PROSITE" id="PS51257">
    <property type="entry name" value="PROKAR_LIPOPROTEIN"/>
    <property type="match status" value="1"/>
</dbReference>
<protein>
    <submittedName>
        <fullName evidence="2">Putative dehydrogenase</fullName>
    </submittedName>
</protein>
<dbReference type="InterPro" id="IPR051450">
    <property type="entry name" value="Gfo/Idh/MocA_Oxidoreductases"/>
</dbReference>